<dbReference type="AlphaFoldDB" id="A0A6F8U1H9"/>
<dbReference type="Proteomes" id="UP000502259">
    <property type="component" value="Chromosome"/>
</dbReference>
<proteinExistence type="predicted"/>
<accession>A0A6F8U1H9</accession>
<dbReference type="EMBL" id="AP022843">
    <property type="protein sequence ID" value="BCB07312.1"/>
    <property type="molecule type" value="Genomic_DNA"/>
</dbReference>
<organism evidence="1 2">
    <name type="scientific">Halomonas hydrothermalis</name>
    <dbReference type="NCBI Taxonomy" id="115561"/>
    <lineage>
        <taxon>Bacteria</taxon>
        <taxon>Pseudomonadati</taxon>
        <taxon>Pseudomonadota</taxon>
        <taxon>Gammaproteobacteria</taxon>
        <taxon>Oceanospirillales</taxon>
        <taxon>Halomonadaceae</taxon>
        <taxon>Halomonas</taxon>
    </lineage>
</organism>
<evidence type="ECO:0000313" key="2">
    <source>
        <dbReference type="Proteomes" id="UP000502259"/>
    </source>
</evidence>
<gene>
    <name evidence="1" type="ORF">HHSLTHF2_12020</name>
</gene>
<sequence length="50" mass="5811">MLASQSFLVPFHCRLVEKGKRLDKRTALSDTRDGFVCLARFYNQDMTLCK</sequence>
<reference evidence="1 2" key="1">
    <citation type="submission" date="2020-03" db="EMBL/GenBank/DDBJ databases">
        <title>Complete Genome Sequence of Halomonas hydrothermalis Strain Slthf2, Halophilic Bacterium Isolated from Deep-Sea Hydrothermal-Vent Environments.</title>
        <authorList>
            <person name="Takeyama N."/>
            <person name="Huang M."/>
            <person name="Sato K."/>
            <person name="Galipon J."/>
            <person name="Arakawa K."/>
        </authorList>
    </citation>
    <scope>NUCLEOTIDE SEQUENCE [LARGE SCALE GENOMIC DNA]</scope>
    <source>
        <strain evidence="1 2">Slthf2</strain>
    </source>
</reference>
<protein>
    <submittedName>
        <fullName evidence="1">Uncharacterized protein</fullName>
    </submittedName>
</protein>
<name>A0A6F8U1H9_9GAMM</name>
<evidence type="ECO:0000313" key="1">
    <source>
        <dbReference type="EMBL" id="BCB07312.1"/>
    </source>
</evidence>
<keyword evidence="2" id="KW-1185">Reference proteome</keyword>